<protein>
    <submittedName>
        <fullName evidence="1">Uncharacterized protein</fullName>
    </submittedName>
</protein>
<reference evidence="1 2" key="1">
    <citation type="journal article" date="2014" name="Int. J. Syst. Evol. Microbiol.">
        <title>Phylogenomics and the dynamic genome evolution of the genus Streptococcus.</title>
        <authorList>
            <consortium name="The Broad Institute Genome Sequencing Platform"/>
            <person name="Richards V.P."/>
            <person name="Palmer S.R."/>
            <person name="Pavinski Bitar P.D."/>
            <person name="Qin X."/>
            <person name="Weinstock G.M."/>
            <person name="Highlander S.K."/>
            <person name="Town C.D."/>
            <person name="Burne R.A."/>
            <person name="Stanhope M.J."/>
        </authorList>
    </citation>
    <scope>NUCLEOTIDE SEQUENCE [LARGE SCALE GENOMIC DNA]</scope>
    <source>
        <strain evidence="1 2">707-05</strain>
    </source>
</reference>
<dbReference type="AlphaFoldDB" id="G5K164"/>
<evidence type="ECO:0000313" key="2">
    <source>
        <dbReference type="Proteomes" id="UP000003330"/>
    </source>
</evidence>
<dbReference type="EMBL" id="AEUX02000004">
    <property type="protein sequence ID" value="EHI70369.1"/>
    <property type="molecule type" value="Genomic_DNA"/>
</dbReference>
<sequence>MHLPLLLCGVATVSANESLVTSTQEAPIIAIRNEDWSFQIPQVMNDEGFDFPLFVERGRFPLFQKRLTMLRSQLRTWTETAKTFFKA</sequence>
<accession>G5K164</accession>
<organism evidence="1 2">
    <name type="scientific">Streptococcus ictaluri 707-05</name>
    <dbReference type="NCBI Taxonomy" id="764299"/>
    <lineage>
        <taxon>Bacteria</taxon>
        <taxon>Bacillati</taxon>
        <taxon>Bacillota</taxon>
        <taxon>Bacilli</taxon>
        <taxon>Lactobacillales</taxon>
        <taxon>Streptococcaceae</taxon>
        <taxon>Streptococcus</taxon>
    </lineage>
</organism>
<gene>
    <name evidence="1" type="ORF">STRIC_0341</name>
</gene>
<name>G5K164_9STRE</name>
<dbReference type="Proteomes" id="UP000003330">
    <property type="component" value="Unassembled WGS sequence"/>
</dbReference>
<keyword evidence="2" id="KW-1185">Reference proteome</keyword>
<evidence type="ECO:0000313" key="1">
    <source>
        <dbReference type="EMBL" id="EHI70369.1"/>
    </source>
</evidence>
<comment type="caution">
    <text evidence="1">The sequence shown here is derived from an EMBL/GenBank/DDBJ whole genome shotgun (WGS) entry which is preliminary data.</text>
</comment>
<proteinExistence type="predicted"/>